<dbReference type="Proteomes" id="UP000886724">
    <property type="component" value="Unassembled WGS sequence"/>
</dbReference>
<name>A0A9D2BMF5_9FIRM</name>
<reference evidence="1" key="1">
    <citation type="journal article" date="2021" name="PeerJ">
        <title>Extensive microbial diversity within the chicken gut microbiome revealed by metagenomics and culture.</title>
        <authorList>
            <person name="Gilroy R."/>
            <person name="Ravi A."/>
            <person name="Getino M."/>
            <person name="Pursley I."/>
            <person name="Horton D.L."/>
            <person name="Alikhan N.F."/>
            <person name="Baker D."/>
            <person name="Gharbi K."/>
            <person name="Hall N."/>
            <person name="Watson M."/>
            <person name="Adriaenssens E.M."/>
            <person name="Foster-Nyarko E."/>
            <person name="Jarju S."/>
            <person name="Secka A."/>
            <person name="Antonio M."/>
            <person name="Oren A."/>
            <person name="Chaudhuri R.R."/>
            <person name="La Ragione R."/>
            <person name="Hildebrand F."/>
            <person name="Pallen M.J."/>
        </authorList>
    </citation>
    <scope>NUCLEOTIDE SEQUENCE</scope>
    <source>
        <strain evidence="1">ChiGjej1B1-14440</strain>
    </source>
</reference>
<dbReference type="EMBL" id="DXET01000031">
    <property type="protein sequence ID" value="HIX80564.1"/>
    <property type="molecule type" value="Genomic_DNA"/>
</dbReference>
<proteinExistence type="predicted"/>
<dbReference type="NCBIfam" id="NF003353">
    <property type="entry name" value="PRK04387.1"/>
    <property type="match status" value="1"/>
</dbReference>
<comment type="caution">
    <text evidence="1">The sequence shown here is derived from an EMBL/GenBank/DDBJ whole genome shotgun (WGS) entry which is preliminary data.</text>
</comment>
<dbReference type="InterPro" id="IPR023324">
    <property type="entry name" value="BH2638-like_sf"/>
</dbReference>
<sequence>MEYNYPLDYTWSTEEIIDVIGLYNAVEKAYESGISKKEFMAAYQKFKKIVDSKSAEKQIDKEFYEVSHYSIYQVVKAAKEQDFIRLGK</sequence>
<gene>
    <name evidence="1" type="ORF">H9980_01130</name>
</gene>
<dbReference type="Pfam" id="PF05256">
    <property type="entry name" value="UPF0223"/>
    <property type="match status" value="1"/>
</dbReference>
<organism evidence="1 2">
    <name type="scientific">Candidatus Erysipelatoclostridium merdavium</name>
    <dbReference type="NCBI Taxonomy" id="2838566"/>
    <lineage>
        <taxon>Bacteria</taxon>
        <taxon>Bacillati</taxon>
        <taxon>Bacillota</taxon>
        <taxon>Erysipelotrichia</taxon>
        <taxon>Erysipelotrichales</taxon>
        <taxon>Erysipelotrichales incertae sedis</taxon>
    </lineage>
</organism>
<evidence type="ECO:0000313" key="2">
    <source>
        <dbReference type="Proteomes" id="UP000886724"/>
    </source>
</evidence>
<reference evidence="1" key="2">
    <citation type="submission" date="2021-04" db="EMBL/GenBank/DDBJ databases">
        <authorList>
            <person name="Gilroy R."/>
        </authorList>
    </citation>
    <scope>NUCLEOTIDE SEQUENCE</scope>
    <source>
        <strain evidence="1">ChiGjej1B1-14440</strain>
    </source>
</reference>
<evidence type="ECO:0000313" key="1">
    <source>
        <dbReference type="EMBL" id="HIX80564.1"/>
    </source>
</evidence>
<accession>A0A9D2BMF5</accession>
<protein>
    <submittedName>
        <fullName evidence="1">UPF0223 family protein</fullName>
    </submittedName>
</protein>
<dbReference type="SUPFAM" id="SSF158504">
    <property type="entry name" value="BH2638-like"/>
    <property type="match status" value="1"/>
</dbReference>
<dbReference type="PIRSF" id="PIRSF037260">
    <property type="entry name" value="UPF0223"/>
    <property type="match status" value="1"/>
</dbReference>
<dbReference type="Gene3D" id="1.10.220.80">
    <property type="entry name" value="BH2638-like"/>
    <property type="match status" value="1"/>
</dbReference>
<dbReference type="InterPro" id="IPR007920">
    <property type="entry name" value="UPF0223"/>
</dbReference>
<dbReference type="AlphaFoldDB" id="A0A9D2BMF5"/>